<feature type="domain" description="FAD-binding" evidence="6">
    <location>
        <begin position="10"/>
        <end position="329"/>
    </location>
</feature>
<comment type="caution">
    <text evidence="7">The sequence shown here is derived from an EMBL/GenBank/DDBJ whole genome shotgun (WGS) entry which is preliminary data.</text>
</comment>
<evidence type="ECO:0000256" key="5">
    <source>
        <dbReference type="HAMAP-Rule" id="MF_00845"/>
    </source>
</evidence>
<keyword evidence="5" id="KW-0547">Nucleotide-binding</keyword>
<comment type="function">
    <text evidence="5">An FAD-requiring monooxygenase active on some tetracycline antibiotic derivatives, which leads to their inactivation. Hydroxylates carbon 11a of tetracycline and some analogs.</text>
</comment>
<dbReference type="Gene3D" id="3.50.50.60">
    <property type="entry name" value="FAD/NAD(P)-binding domain"/>
    <property type="match status" value="1"/>
</dbReference>
<dbReference type="EC" id="1.14.13.-" evidence="5"/>
<dbReference type="InterPro" id="IPR043683">
    <property type="entry name" value="TetX_monooxygenase"/>
</dbReference>
<feature type="binding site" evidence="5">
    <location>
        <position position="46"/>
    </location>
    <ligand>
        <name>NADPH</name>
        <dbReference type="ChEBI" id="CHEBI:57783"/>
    </ligand>
</feature>
<dbReference type="InterPro" id="IPR002938">
    <property type="entry name" value="FAD-bd"/>
</dbReference>
<evidence type="ECO:0000256" key="2">
    <source>
        <dbReference type="ARBA" id="ARBA00022827"/>
    </source>
</evidence>
<keyword evidence="3 5" id="KW-0560">Oxidoreductase</keyword>
<evidence type="ECO:0000256" key="1">
    <source>
        <dbReference type="ARBA" id="ARBA00022630"/>
    </source>
</evidence>
<dbReference type="HAMAP" id="MF_00845">
    <property type="entry name" value="TetX_monooxygenase"/>
    <property type="match status" value="1"/>
</dbReference>
<keyword evidence="4 5" id="KW-0503">Monooxygenase</keyword>
<feature type="binding site" evidence="5">
    <location>
        <position position="300"/>
    </location>
    <ligand>
        <name>FAD</name>
        <dbReference type="ChEBI" id="CHEBI:57692"/>
    </ligand>
</feature>
<comment type="catalytic activity">
    <reaction evidence="5">
        <text>a tetracycline + NADPH + O2 + H(+) = an 11a-hydroxytetracycline + NADP(+) + H2O</text>
        <dbReference type="Rhea" id="RHEA:61444"/>
        <dbReference type="ChEBI" id="CHEBI:15377"/>
        <dbReference type="ChEBI" id="CHEBI:15378"/>
        <dbReference type="ChEBI" id="CHEBI:15379"/>
        <dbReference type="ChEBI" id="CHEBI:57783"/>
        <dbReference type="ChEBI" id="CHEBI:58349"/>
        <dbReference type="ChEBI" id="CHEBI:144644"/>
        <dbReference type="ChEBI" id="CHEBI:144645"/>
    </reaction>
</comment>
<accession>A0ABP7FW51</accession>
<dbReference type="PANTHER" id="PTHR46972:SF1">
    <property type="entry name" value="FAD DEPENDENT OXIDOREDUCTASE DOMAIN-CONTAINING PROTEIN"/>
    <property type="match status" value="1"/>
</dbReference>
<keyword evidence="8" id="KW-1185">Reference proteome</keyword>
<feature type="binding site" evidence="5">
    <location>
        <position position="53"/>
    </location>
    <ligand>
        <name>FAD</name>
        <dbReference type="ChEBI" id="CHEBI:57692"/>
    </ligand>
</feature>
<dbReference type="PANTHER" id="PTHR46972">
    <property type="entry name" value="MONOOXYGENASE ASQM-RELATED"/>
    <property type="match status" value="1"/>
</dbReference>
<dbReference type="Proteomes" id="UP001499884">
    <property type="component" value="Unassembled WGS sequence"/>
</dbReference>
<comment type="similarity">
    <text evidence="5">Belongs to the aromatic-ring hydroxylase family. TetX subfamily.</text>
</comment>
<sequence length="382" mass="40104">MNATNTAPLHVTIVGAGLGGLTLARILHVNGVSATVYEAETSPTVRSQGGLLDIHEHNGQPALAAAGLFDAFRSLILHGHQATRGLAEDGTVLIDHPDDGTGGRPEVQRGELRRILLASLPEGTVRWGHKVAAVRPLGGGRHEIAFVDGTTTATDLLVGADGAWSRVRPLVSDAVPVYTGTTYVETYLHDADTRHPASAKAVGGGSMFALAPGKGISAHRETRGTLHTYAALTKPREWFDAVDLAEPAAVARIAAEFAGWAPELTALITDADTPPVLRPLHTLPADHRWERVPGVTLIGDAAHLMIPSGEGANLAMYDGAELARALVEHPGDVEAALAAHEREMFPRSAAEAAEADRLHEIMYGPGTPHSLVNLLAGHIQGA</sequence>
<comment type="subcellular location">
    <subcellularLocation>
        <location evidence="5">Cytoplasm</location>
    </subcellularLocation>
</comment>
<evidence type="ECO:0000256" key="3">
    <source>
        <dbReference type="ARBA" id="ARBA00023002"/>
    </source>
</evidence>
<protein>
    <recommendedName>
        <fullName evidence="5">Flavin-dependent monooxygenase</fullName>
    </recommendedName>
    <alternativeName>
        <fullName evidence="5">TetX monooxygenase</fullName>
        <shortName evidence="5">TetX</shortName>
        <ecNumber evidence="5">1.14.13.-</ecNumber>
    </alternativeName>
</protein>
<name>A0ABP7FW51_9ACTN</name>
<gene>
    <name evidence="7" type="ORF">GCM10023082_52360</name>
</gene>
<comment type="cofactor">
    <cofactor evidence="5">
        <name>FAD</name>
        <dbReference type="ChEBI" id="CHEBI:57692"/>
    </cofactor>
</comment>
<evidence type="ECO:0000313" key="7">
    <source>
        <dbReference type="EMBL" id="GAA3749895.1"/>
    </source>
</evidence>
<keyword evidence="2 5" id="KW-0274">FAD</keyword>
<dbReference type="Pfam" id="PF01494">
    <property type="entry name" value="FAD_binding_3"/>
    <property type="match status" value="1"/>
</dbReference>
<dbReference type="InterPro" id="IPR036188">
    <property type="entry name" value="FAD/NAD-bd_sf"/>
</dbReference>
<keyword evidence="5" id="KW-0521">NADP</keyword>
<dbReference type="SUPFAM" id="SSF51905">
    <property type="entry name" value="FAD/NAD(P)-binding domain"/>
    <property type="match status" value="1"/>
</dbReference>
<comment type="subunit">
    <text evidence="5">Monomer.</text>
</comment>
<proteinExistence type="inferred from homology"/>
<feature type="binding site" evidence="5">
    <location>
        <position position="109"/>
    </location>
    <ligand>
        <name>FAD</name>
        <dbReference type="ChEBI" id="CHEBI:57692"/>
    </ligand>
</feature>
<dbReference type="RefSeq" id="WP_345652378.1">
    <property type="nucleotide sequence ID" value="NZ_BAABEP010000050.1"/>
</dbReference>
<dbReference type="EMBL" id="BAABEP010000050">
    <property type="protein sequence ID" value="GAA3749895.1"/>
    <property type="molecule type" value="Genomic_DNA"/>
</dbReference>
<keyword evidence="5" id="KW-0963">Cytoplasm</keyword>
<evidence type="ECO:0000313" key="8">
    <source>
        <dbReference type="Proteomes" id="UP001499884"/>
    </source>
</evidence>
<comment type="domain">
    <text evidence="5">Consists of an N-terminal FAD-binding domain with a Rossman fold and a C-terminal substrate-binding domain.</text>
</comment>
<evidence type="ECO:0000259" key="6">
    <source>
        <dbReference type="Pfam" id="PF01494"/>
    </source>
</evidence>
<evidence type="ECO:0000256" key="4">
    <source>
        <dbReference type="ARBA" id="ARBA00023033"/>
    </source>
</evidence>
<keyword evidence="1 5" id="KW-0285">Flavoprotein</keyword>
<organism evidence="7 8">
    <name type="scientific">Streptomyces tremellae</name>
    <dbReference type="NCBI Taxonomy" id="1124239"/>
    <lineage>
        <taxon>Bacteria</taxon>
        <taxon>Bacillati</taxon>
        <taxon>Actinomycetota</taxon>
        <taxon>Actinomycetes</taxon>
        <taxon>Kitasatosporales</taxon>
        <taxon>Streptomycetaceae</taxon>
        <taxon>Streptomyces</taxon>
    </lineage>
</organism>
<reference evidence="8" key="1">
    <citation type="journal article" date="2019" name="Int. J. Syst. Evol. Microbiol.">
        <title>The Global Catalogue of Microorganisms (GCM) 10K type strain sequencing project: providing services to taxonomists for standard genome sequencing and annotation.</title>
        <authorList>
            <consortium name="The Broad Institute Genomics Platform"/>
            <consortium name="The Broad Institute Genome Sequencing Center for Infectious Disease"/>
            <person name="Wu L."/>
            <person name="Ma J."/>
        </authorList>
    </citation>
    <scope>NUCLEOTIDE SEQUENCE [LARGE SCALE GENOMIC DNA]</scope>
    <source>
        <strain evidence="8">JCM 30846</strain>
    </source>
</reference>
<dbReference type="PRINTS" id="PR00420">
    <property type="entry name" value="RNGMNOXGNASE"/>
</dbReference>